<keyword evidence="2" id="KW-1185">Reference proteome</keyword>
<reference evidence="1 2" key="1">
    <citation type="submission" date="2019-03" db="EMBL/GenBank/DDBJ databases">
        <title>First draft genome of Liparis tanakae, snailfish: a comprehensive survey of snailfish specific genes.</title>
        <authorList>
            <person name="Kim W."/>
            <person name="Song I."/>
            <person name="Jeong J.-H."/>
            <person name="Kim D."/>
            <person name="Kim S."/>
            <person name="Ryu S."/>
            <person name="Song J.Y."/>
            <person name="Lee S.K."/>
        </authorList>
    </citation>
    <scope>NUCLEOTIDE SEQUENCE [LARGE SCALE GENOMIC DNA]</scope>
    <source>
        <tissue evidence="1">Muscle</tissue>
    </source>
</reference>
<name>A0A4Z2GYS0_9TELE</name>
<proteinExistence type="predicted"/>
<dbReference type="AlphaFoldDB" id="A0A4Z2GYS0"/>
<organism evidence="1 2">
    <name type="scientific">Liparis tanakae</name>
    <name type="common">Tanaka's snailfish</name>
    <dbReference type="NCBI Taxonomy" id="230148"/>
    <lineage>
        <taxon>Eukaryota</taxon>
        <taxon>Metazoa</taxon>
        <taxon>Chordata</taxon>
        <taxon>Craniata</taxon>
        <taxon>Vertebrata</taxon>
        <taxon>Euteleostomi</taxon>
        <taxon>Actinopterygii</taxon>
        <taxon>Neopterygii</taxon>
        <taxon>Teleostei</taxon>
        <taxon>Neoteleostei</taxon>
        <taxon>Acanthomorphata</taxon>
        <taxon>Eupercaria</taxon>
        <taxon>Perciformes</taxon>
        <taxon>Cottioidei</taxon>
        <taxon>Cottales</taxon>
        <taxon>Liparidae</taxon>
        <taxon>Liparis</taxon>
    </lineage>
</organism>
<evidence type="ECO:0000313" key="2">
    <source>
        <dbReference type="Proteomes" id="UP000314294"/>
    </source>
</evidence>
<dbReference type="EMBL" id="SRLO01000385">
    <property type="protein sequence ID" value="TNN58245.1"/>
    <property type="molecule type" value="Genomic_DNA"/>
</dbReference>
<comment type="caution">
    <text evidence="1">The sequence shown here is derived from an EMBL/GenBank/DDBJ whole genome shotgun (WGS) entry which is preliminary data.</text>
</comment>
<sequence length="118" mass="13405">MGCCLLKLSLHRRRKTQSKRQSQANGLSYNARVSRFPTEWKADSSRVLRLLLDTLSTRRSSIFVSVGMPSGSAASLRRWHATERSWPLQSHRDGQPVVDPDRTVPSIRIRMGCQQATK</sequence>
<evidence type="ECO:0000313" key="1">
    <source>
        <dbReference type="EMBL" id="TNN58245.1"/>
    </source>
</evidence>
<accession>A0A4Z2GYS0</accession>
<protein>
    <submittedName>
        <fullName evidence="1">Uncharacterized protein</fullName>
    </submittedName>
</protein>
<dbReference type="Proteomes" id="UP000314294">
    <property type="component" value="Unassembled WGS sequence"/>
</dbReference>
<gene>
    <name evidence="1" type="ORF">EYF80_031547</name>
</gene>